<dbReference type="KEGG" id="dcb:C3Y92_16175"/>
<proteinExistence type="predicted"/>
<dbReference type="RefSeq" id="WP_129354368.1">
    <property type="nucleotide sequence ID" value="NZ_CP026538.1"/>
</dbReference>
<evidence type="ECO:0008006" key="4">
    <source>
        <dbReference type="Google" id="ProtNLM"/>
    </source>
</evidence>
<feature type="signal peptide" evidence="1">
    <location>
        <begin position="1"/>
        <end position="19"/>
    </location>
</feature>
<evidence type="ECO:0000313" key="3">
    <source>
        <dbReference type="Proteomes" id="UP000293296"/>
    </source>
</evidence>
<feature type="chain" id="PRO_5020418078" description="Lipoprotein" evidence="1">
    <location>
        <begin position="20"/>
        <end position="139"/>
    </location>
</feature>
<protein>
    <recommendedName>
        <fullName evidence="4">Lipoprotein</fullName>
    </recommendedName>
</protein>
<dbReference type="AlphaFoldDB" id="A0A4P6HN66"/>
<dbReference type="EMBL" id="CP026538">
    <property type="protein sequence ID" value="QAZ68683.1"/>
    <property type="molecule type" value="Genomic_DNA"/>
</dbReference>
<name>A0A4P6HN66_9BACT</name>
<evidence type="ECO:0000256" key="1">
    <source>
        <dbReference type="SAM" id="SignalP"/>
    </source>
</evidence>
<dbReference type="Proteomes" id="UP000293296">
    <property type="component" value="Chromosome"/>
</dbReference>
<dbReference type="PROSITE" id="PS51257">
    <property type="entry name" value="PROKAR_LIPOPROTEIN"/>
    <property type="match status" value="1"/>
</dbReference>
<sequence length="139" mass="15442">MNRLSFGILTALAALSLAACNGLVAISKTDISGKPTVYATVNKEPDPKLMGCYLRSRPGEFNRPNKYEYCLIKDTGGYGVYYYMMDGKSLRAFKDWTSASINDNCMTVEYDGSTYCVQDGDVWQTTAGSSDRHRMLPMN</sequence>
<organism evidence="2 3">
    <name type="scientific">Solidesulfovibrio carbinolicus</name>
    <dbReference type="NCBI Taxonomy" id="296842"/>
    <lineage>
        <taxon>Bacteria</taxon>
        <taxon>Pseudomonadati</taxon>
        <taxon>Thermodesulfobacteriota</taxon>
        <taxon>Desulfovibrionia</taxon>
        <taxon>Desulfovibrionales</taxon>
        <taxon>Desulfovibrionaceae</taxon>
        <taxon>Solidesulfovibrio</taxon>
    </lineage>
</organism>
<dbReference type="OrthoDB" id="5454634at2"/>
<keyword evidence="1" id="KW-0732">Signal</keyword>
<evidence type="ECO:0000313" key="2">
    <source>
        <dbReference type="EMBL" id="QAZ68683.1"/>
    </source>
</evidence>
<gene>
    <name evidence="2" type="ORF">C3Y92_16175</name>
</gene>
<accession>A0A4P6HN66</accession>
<reference evidence="2 3" key="1">
    <citation type="submission" date="2018-02" db="EMBL/GenBank/DDBJ databases">
        <title>Genome sequence of Desulfovibrio carbinolicus DSM 3852.</title>
        <authorList>
            <person name="Wilbanks E."/>
            <person name="Skennerton C.T."/>
            <person name="Orphan V.J."/>
        </authorList>
    </citation>
    <scope>NUCLEOTIDE SEQUENCE [LARGE SCALE GENOMIC DNA]</scope>
    <source>
        <strain evidence="2 3">DSM 3852</strain>
    </source>
</reference>
<keyword evidence="3" id="KW-1185">Reference proteome</keyword>